<sequence length="152" mass="17090">MQLVIISRLSFIYTRAVTRFALFLLQRVLRKVLRWLWCHGCVCTTDAMDFSAMNGHISVVRWLNCYASARSTERAMDLAATRGHFATLFYLHESCNAVCYLSASTGAAECGHLEILRWLKLVYPHKFDSVTVQAVAASHGWPGSVVQVLCGF</sequence>
<keyword evidence="2" id="KW-1185">Reference proteome</keyword>
<evidence type="ECO:0000313" key="2">
    <source>
        <dbReference type="Proteomes" id="UP000237271"/>
    </source>
</evidence>
<dbReference type="InterPro" id="IPR036770">
    <property type="entry name" value="Ankyrin_rpt-contain_sf"/>
</dbReference>
<evidence type="ECO:0000313" key="1">
    <source>
        <dbReference type="EMBL" id="POM68279.1"/>
    </source>
</evidence>
<name>A0A2P4XS12_9STRA</name>
<dbReference type="EMBL" id="NCKW01008294">
    <property type="protein sequence ID" value="POM68279.1"/>
    <property type="molecule type" value="Genomic_DNA"/>
</dbReference>
<protein>
    <submittedName>
        <fullName evidence="1">Uncharacterized protein</fullName>
    </submittedName>
</protein>
<dbReference type="PANTHER" id="PTHR46586:SF3">
    <property type="entry name" value="ANKYRIN REPEAT-CONTAINING PROTEIN"/>
    <property type="match status" value="1"/>
</dbReference>
<proteinExistence type="predicted"/>
<dbReference type="OrthoDB" id="76773at2759"/>
<reference evidence="1 2" key="1">
    <citation type="journal article" date="2017" name="Genome Biol. Evol.">
        <title>Phytophthora megakarya and P. palmivora, closely related causal agents of cacao black pod rot, underwent increases in genome sizes and gene numbers by different mechanisms.</title>
        <authorList>
            <person name="Ali S.S."/>
            <person name="Shao J."/>
            <person name="Lary D.J."/>
            <person name="Kronmiller B."/>
            <person name="Shen D."/>
            <person name="Strem M.D."/>
            <person name="Amoako-Attah I."/>
            <person name="Akrofi A.Y."/>
            <person name="Begoude B.A."/>
            <person name="Ten Hoopen G.M."/>
            <person name="Coulibaly K."/>
            <person name="Kebe B.I."/>
            <person name="Melnick R.L."/>
            <person name="Guiltinan M.J."/>
            <person name="Tyler B.M."/>
            <person name="Meinhardt L.W."/>
            <person name="Bailey B.A."/>
        </authorList>
    </citation>
    <scope>NUCLEOTIDE SEQUENCE [LARGE SCALE GENOMIC DNA]</scope>
    <source>
        <strain evidence="2">sbr112.9</strain>
    </source>
</reference>
<dbReference type="Proteomes" id="UP000237271">
    <property type="component" value="Unassembled WGS sequence"/>
</dbReference>
<dbReference type="Gene3D" id="1.25.40.20">
    <property type="entry name" value="Ankyrin repeat-containing domain"/>
    <property type="match status" value="1"/>
</dbReference>
<accession>A0A2P4XS12</accession>
<dbReference type="PANTHER" id="PTHR46586">
    <property type="entry name" value="ANKYRIN REPEAT-CONTAINING PROTEIN"/>
    <property type="match status" value="1"/>
</dbReference>
<comment type="caution">
    <text evidence="1">The sequence shown here is derived from an EMBL/GenBank/DDBJ whole genome shotgun (WGS) entry which is preliminary data.</text>
</comment>
<dbReference type="AlphaFoldDB" id="A0A2P4XS12"/>
<dbReference type="InterPro" id="IPR052050">
    <property type="entry name" value="SecEffector_AnkRepeat"/>
</dbReference>
<organism evidence="1 2">
    <name type="scientific">Phytophthora palmivora</name>
    <dbReference type="NCBI Taxonomy" id="4796"/>
    <lineage>
        <taxon>Eukaryota</taxon>
        <taxon>Sar</taxon>
        <taxon>Stramenopiles</taxon>
        <taxon>Oomycota</taxon>
        <taxon>Peronosporomycetes</taxon>
        <taxon>Peronosporales</taxon>
        <taxon>Peronosporaceae</taxon>
        <taxon>Phytophthora</taxon>
    </lineage>
</organism>
<gene>
    <name evidence="1" type="ORF">PHPALM_15578</name>
</gene>